<evidence type="ECO:0000313" key="3">
    <source>
        <dbReference type="EMBL" id="ASZ72508.1"/>
    </source>
</evidence>
<feature type="transmembrane region" description="Helical" evidence="2">
    <location>
        <begin position="153"/>
        <end position="174"/>
    </location>
</feature>
<evidence type="ECO:0000313" key="4">
    <source>
        <dbReference type="Proteomes" id="UP000240894"/>
    </source>
</evidence>
<proteinExistence type="predicted"/>
<keyword evidence="1" id="KW-0175">Coiled coil</keyword>
<accession>A0A2K8HM56</accession>
<keyword evidence="2" id="KW-0812">Transmembrane</keyword>
<evidence type="ECO:0000256" key="1">
    <source>
        <dbReference type="SAM" id="Coils"/>
    </source>
</evidence>
<keyword evidence="2" id="KW-1133">Transmembrane helix</keyword>
<evidence type="ECO:0000256" key="2">
    <source>
        <dbReference type="SAM" id="Phobius"/>
    </source>
</evidence>
<reference evidence="3 4" key="1">
    <citation type="submission" date="2017-07" db="EMBL/GenBank/DDBJ databases">
        <title>Use of a Phage Cocktail against Pseudomonas aeruginosa Infections.</title>
        <authorList>
            <person name="Forti F."/>
            <person name="Roach D."/>
            <person name="Cafora M."/>
            <person name="Pasini M."/>
            <person name="Horner D.S."/>
            <person name="Briani F."/>
            <person name="Debarbieux L."/>
            <person name="Ghisotti D."/>
        </authorList>
    </citation>
    <scope>NUCLEOTIDE SEQUENCE [LARGE SCALE GENOMIC DNA]</scope>
</reference>
<sequence>MDWKDIGSKIGAAAPALGSLLGGPAGAAVGAIVATALGSKADPASVASALDANPEALARLAELQSAERVRLQELAIQAEQNRLQSEQNQLQAELSQFAAEAADRDSARRLAAAQQNDFVRPAITFALLTGSILIIIAIFTFGREALMDPTSSVAIGTIIGYWFAELKSVMAFYFGTTKDGSRQSTASIINAVKSQIQKESKE</sequence>
<gene>
    <name evidence="3" type="ORF">vBPaeME215_00030</name>
</gene>
<keyword evidence="2" id="KW-0472">Membrane</keyword>
<dbReference type="EMBL" id="MF490241">
    <property type="protein sequence ID" value="ASZ72508.1"/>
    <property type="molecule type" value="Genomic_DNA"/>
</dbReference>
<protein>
    <submittedName>
        <fullName evidence="3">Uncharacterized protein</fullName>
    </submittedName>
</protein>
<keyword evidence="4" id="KW-1185">Reference proteome</keyword>
<dbReference type="Proteomes" id="UP000240894">
    <property type="component" value="Segment"/>
</dbReference>
<name>A0A2K8HM56_9CAUD</name>
<feature type="transmembrane region" description="Helical" evidence="2">
    <location>
        <begin position="118"/>
        <end position="141"/>
    </location>
</feature>
<organism evidence="3 4">
    <name type="scientific">Pseudomonas phage vB_PaeM_E215</name>
    <dbReference type="NCBI Taxonomy" id="2034347"/>
    <lineage>
        <taxon>Viruses</taxon>
        <taxon>Duplodnaviria</taxon>
        <taxon>Heunggongvirae</taxon>
        <taxon>Uroviricota</taxon>
        <taxon>Caudoviricetes</taxon>
        <taxon>Lindbergviridae</taxon>
        <taxon>Pbunavirus</taxon>
        <taxon>Pbunavirus E215</taxon>
    </lineage>
</organism>
<feature type="coiled-coil region" evidence="1">
    <location>
        <begin position="68"/>
        <end position="100"/>
    </location>
</feature>